<dbReference type="Gene3D" id="2.30.42.10">
    <property type="match status" value="1"/>
</dbReference>
<dbReference type="GO" id="GO:0016192">
    <property type="term" value="P:vesicle-mediated transport"/>
    <property type="evidence" value="ECO:0007669"/>
    <property type="project" value="InterPro"/>
</dbReference>
<keyword evidence="4" id="KW-1185">Reference proteome</keyword>
<feature type="compositionally biased region" description="Low complexity" evidence="1">
    <location>
        <begin position="205"/>
        <end position="219"/>
    </location>
</feature>
<proteinExistence type="predicted"/>
<dbReference type="GO" id="GO:0005829">
    <property type="term" value="C:cytosol"/>
    <property type="evidence" value="ECO:0007669"/>
    <property type="project" value="TreeGrafter"/>
</dbReference>
<dbReference type="PANTHER" id="PTHR23101">
    <property type="entry name" value="RAB GDP/GTP EXCHANGE FACTOR"/>
    <property type="match status" value="1"/>
</dbReference>
<dbReference type="GO" id="GO:0030139">
    <property type="term" value="C:endocytic vesicle"/>
    <property type="evidence" value="ECO:0007669"/>
    <property type="project" value="TreeGrafter"/>
</dbReference>
<dbReference type="Gene3D" id="3.30.1520.10">
    <property type="entry name" value="Phox-like domain"/>
    <property type="match status" value="1"/>
</dbReference>
<dbReference type="GO" id="GO:0031267">
    <property type="term" value="F:small GTPase binding"/>
    <property type="evidence" value="ECO:0007669"/>
    <property type="project" value="TreeGrafter"/>
</dbReference>
<feature type="compositionally biased region" description="Polar residues" evidence="1">
    <location>
        <begin position="122"/>
        <end position="133"/>
    </location>
</feature>
<dbReference type="InterPro" id="IPR003123">
    <property type="entry name" value="VPS9"/>
</dbReference>
<feature type="region of interest" description="Disordered" evidence="1">
    <location>
        <begin position="1"/>
        <end position="59"/>
    </location>
</feature>
<evidence type="ECO:0000313" key="3">
    <source>
        <dbReference type="EMBL" id="KAK1744060.1"/>
    </source>
</evidence>
<dbReference type="InterPro" id="IPR001683">
    <property type="entry name" value="PX_dom"/>
</dbReference>
<dbReference type="CDD" id="cd06093">
    <property type="entry name" value="PX_domain"/>
    <property type="match status" value="1"/>
</dbReference>
<dbReference type="EMBL" id="JATAAI010000008">
    <property type="protein sequence ID" value="KAK1744060.1"/>
    <property type="molecule type" value="Genomic_DNA"/>
</dbReference>
<feature type="region of interest" description="Disordered" evidence="1">
    <location>
        <begin position="468"/>
        <end position="494"/>
    </location>
</feature>
<dbReference type="SUPFAM" id="SSF64268">
    <property type="entry name" value="PX domain"/>
    <property type="match status" value="1"/>
</dbReference>
<dbReference type="GO" id="GO:0035091">
    <property type="term" value="F:phosphatidylinositol binding"/>
    <property type="evidence" value="ECO:0007669"/>
    <property type="project" value="InterPro"/>
</dbReference>
<gene>
    <name evidence="3" type="ORF">QTG54_005657</name>
</gene>
<dbReference type="PANTHER" id="PTHR23101:SF25">
    <property type="entry name" value="GTPASE-ACTIVATING PROTEIN AND VPS9 DOMAIN-CONTAINING PROTEIN 1"/>
    <property type="match status" value="1"/>
</dbReference>
<organism evidence="3 4">
    <name type="scientific">Skeletonema marinoi</name>
    <dbReference type="NCBI Taxonomy" id="267567"/>
    <lineage>
        <taxon>Eukaryota</taxon>
        <taxon>Sar</taxon>
        <taxon>Stramenopiles</taxon>
        <taxon>Ochrophyta</taxon>
        <taxon>Bacillariophyta</taxon>
        <taxon>Coscinodiscophyceae</taxon>
        <taxon>Thalassiosirophycidae</taxon>
        <taxon>Thalassiosirales</taxon>
        <taxon>Skeletonemataceae</taxon>
        <taxon>Skeletonema</taxon>
        <taxon>Skeletonema marinoi-dohrnii complex</taxon>
    </lineage>
</organism>
<reference evidence="3" key="1">
    <citation type="submission" date="2023-06" db="EMBL/GenBank/DDBJ databases">
        <title>Survivors Of The Sea: Transcriptome response of Skeletonema marinoi to long-term dormancy.</title>
        <authorList>
            <person name="Pinder M.I.M."/>
            <person name="Kourtchenko O."/>
            <person name="Robertson E.K."/>
            <person name="Larsson T."/>
            <person name="Maumus F."/>
            <person name="Osuna-Cruz C.M."/>
            <person name="Vancaester E."/>
            <person name="Stenow R."/>
            <person name="Vandepoele K."/>
            <person name="Ploug H."/>
            <person name="Bruchert V."/>
            <person name="Godhe A."/>
            <person name="Topel M."/>
        </authorList>
    </citation>
    <scope>NUCLEOTIDE SEQUENCE</scope>
    <source>
        <strain evidence="3">R05AC</strain>
    </source>
</reference>
<dbReference type="SMART" id="SM00167">
    <property type="entry name" value="VPS9"/>
    <property type="match status" value="1"/>
</dbReference>
<evidence type="ECO:0000256" key="1">
    <source>
        <dbReference type="SAM" id="MobiDB-lite"/>
    </source>
</evidence>
<dbReference type="GO" id="GO:0005085">
    <property type="term" value="F:guanyl-nucleotide exchange factor activity"/>
    <property type="evidence" value="ECO:0007669"/>
    <property type="project" value="InterPro"/>
</dbReference>
<feature type="compositionally biased region" description="Low complexity" evidence="1">
    <location>
        <begin position="144"/>
        <end position="158"/>
    </location>
</feature>
<comment type="caution">
    <text evidence="3">The sequence shown here is derived from an EMBL/GenBank/DDBJ whole genome shotgun (WGS) entry which is preliminary data.</text>
</comment>
<dbReference type="InterPro" id="IPR036034">
    <property type="entry name" value="PDZ_sf"/>
</dbReference>
<dbReference type="Gene3D" id="1.20.1050.80">
    <property type="entry name" value="VPS9 domain"/>
    <property type="match status" value="1"/>
</dbReference>
<dbReference type="Proteomes" id="UP001224775">
    <property type="component" value="Unassembled WGS sequence"/>
</dbReference>
<name>A0AAD9DFM3_9STRA</name>
<dbReference type="PROSITE" id="PS51205">
    <property type="entry name" value="VPS9"/>
    <property type="match status" value="1"/>
</dbReference>
<dbReference type="InterPro" id="IPR045046">
    <property type="entry name" value="Vps9-like"/>
</dbReference>
<evidence type="ECO:0000313" key="4">
    <source>
        <dbReference type="Proteomes" id="UP001224775"/>
    </source>
</evidence>
<protein>
    <submittedName>
        <fullName evidence="3">VPS9 domain-containing protein</fullName>
    </submittedName>
</protein>
<dbReference type="Pfam" id="PF00787">
    <property type="entry name" value="PX"/>
    <property type="match status" value="1"/>
</dbReference>
<feature type="domain" description="VPS9" evidence="2">
    <location>
        <begin position="1020"/>
        <end position="1176"/>
    </location>
</feature>
<dbReference type="InterPro" id="IPR037191">
    <property type="entry name" value="VPS9_dom_sf"/>
</dbReference>
<feature type="compositionally biased region" description="Polar residues" evidence="1">
    <location>
        <begin position="1"/>
        <end position="14"/>
    </location>
</feature>
<feature type="region of interest" description="Disordered" evidence="1">
    <location>
        <begin position="205"/>
        <end position="225"/>
    </location>
</feature>
<dbReference type="AlphaFoldDB" id="A0AAD9DFM3"/>
<dbReference type="Pfam" id="PF02204">
    <property type="entry name" value="VPS9"/>
    <property type="match status" value="1"/>
</dbReference>
<accession>A0AAD9DFM3</accession>
<dbReference type="SUPFAM" id="SSF50156">
    <property type="entry name" value="PDZ domain-like"/>
    <property type="match status" value="1"/>
</dbReference>
<sequence length="1187" mass="133567">MNPSSPAANPSYQGNLMELYSGGRKQQLDSNENSSNIVHGNGSPFDHLSGNNGSSEAAAYRSAADNTIISSSGASSDNNRNSMKAKKQSNYHFLPSIMVTGSRREINSDSDEYVDNEKSHYNQRNSHATTMSSSDEDALRDVFSSQQHSSITSSSAVSANAGMTNERIQTNNNVNTSTILPSQQQQQQQFKSALGQRIWNNYHSNRQQQQQQQLRNNNNTVTPPFILSQHHLPSTDFLRLPSKMVRIKRLSSQQQYNDNNNEWVNMDELERQVLQSHLDFETTTSSLLHHDEVATNNDNSTYGNERLSSSSSLLTSECFSRILQRDSRCGLGMSLREYDGCVYIQALLRLDGSRMEFDNNGGDYDFSSSSNVNNLSEEDAKSPAYAAGLHPGDRLLGLNGRPFLKGIKVPDLSSASVSSSDHIAADPEDVLRSVGDAISSAKSPLVLHIQRERDGHVVQELLVKLQSKSSRKVPMMQEKKRAMNSSGSNEAMKQPPIPLQQQHYHSSLEQRPKPKPKGPYIHPFAKALADRSIIKHGKDEQLLTQQIRIFTDRTRQWESKLSFRLRASDFTLRPQLDARDVEPSYYASFLTDDDPYPPFFDYKMAKSIRSYAPSTPMIQDWRLSRGGLIVVSPARRTNRRISREAAVLADLYAGLDEDDAKVQDLILGEMKGGGGGIVSNNNNGEGGVAYPSSEMQVERAMGDASDLYVPLVGVRKAVCVRILNSFLDNKNRTAFTIWCFDIESGVEWYAPARYFSDFKDLRNALMRIDKAIGDIPFPSFSWSLGFPGISSEANESESTKQARRQQLENFLRNLFASVYRGRLNPYLAEVAVHLQTFIGCDTILTNGDTANLTLDNQVAINEITYGKRTPDSKSEQDNNARMHLKRSIQRYVYRLFLLPSVEKLVGHFVDTARQKVTSEASNFGPTKRQSVQFNVNKDVATADVEKIRDFIDQLQELIIDGCHEDFMSISQRRDFANLVDDVDNSIRDELFREAVREQVELEVYVPLRSTISKYLVYAWFNEDMEMKHKMKALENKPQSFFRIPKEHRSRSDWSSVSKILKEGVGRSTLPCVKLRAIVDAAKEITHLDAEERSVFPEATFFDGKVVTKTKTLGADDFLPIFIFCFVQAKIERPQALCALLQTMCDPAKMNGETGYYLSSFHAAMTHIHEDLDLSEVNDELAIFLESS</sequence>
<dbReference type="InterPro" id="IPR036871">
    <property type="entry name" value="PX_dom_sf"/>
</dbReference>
<evidence type="ECO:0000259" key="2">
    <source>
        <dbReference type="PROSITE" id="PS51205"/>
    </source>
</evidence>
<dbReference type="SUPFAM" id="SSF109993">
    <property type="entry name" value="VPS9 domain"/>
    <property type="match status" value="1"/>
</dbReference>
<feature type="region of interest" description="Disordered" evidence="1">
    <location>
        <begin position="115"/>
        <end position="160"/>
    </location>
</feature>
<feature type="compositionally biased region" description="Polar residues" evidence="1">
    <location>
        <begin position="28"/>
        <end position="38"/>
    </location>
</feature>